<dbReference type="Proteomes" id="UP000631535">
    <property type="component" value="Unassembled WGS sequence"/>
</dbReference>
<evidence type="ECO:0000256" key="1">
    <source>
        <dbReference type="SAM" id="MobiDB-lite"/>
    </source>
</evidence>
<reference evidence="3" key="1">
    <citation type="journal article" date="2019" name="Int. J. Syst. Evol. Microbiol.">
        <title>The Global Catalogue of Microorganisms (GCM) 10K type strain sequencing project: providing services to taxonomists for standard genome sequencing and annotation.</title>
        <authorList>
            <consortium name="The Broad Institute Genomics Platform"/>
            <consortium name="The Broad Institute Genome Sequencing Center for Infectious Disease"/>
            <person name="Wu L."/>
            <person name="Ma J."/>
        </authorList>
    </citation>
    <scope>NUCLEOTIDE SEQUENCE [LARGE SCALE GENOMIC DNA]</scope>
    <source>
        <strain evidence="3">CGMCC 4.7178</strain>
    </source>
</reference>
<name>A0ABQ2M4E8_9ACTN</name>
<feature type="region of interest" description="Disordered" evidence="1">
    <location>
        <begin position="18"/>
        <end position="50"/>
    </location>
</feature>
<accession>A0ABQ2M4E8</accession>
<evidence type="ECO:0000313" key="2">
    <source>
        <dbReference type="EMBL" id="GGO47030.1"/>
    </source>
</evidence>
<protein>
    <submittedName>
        <fullName evidence="2">Uncharacterized protein</fullName>
    </submittedName>
</protein>
<evidence type="ECO:0000313" key="3">
    <source>
        <dbReference type="Proteomes" id="UP000631535"/>
    </source>
</evidence>
<proteinExistence type="predicted"/>
<gene>
    <name evidence="2" type="ORF">GCM10012287_18710</name>
</gene>
<comment type="caution">
    <text evidence="2">The sequence shown here is derived from an EMBL/GenBank/DDBJ whole genome shotgun (WGS) entry which is preliminary data.</text>
</comment>
<sequence>MLMLLKGTHFRGRVCTRGTAGTFRPGADPGGRADLWRGGRAGRAGAGADGRIQPRIRASTSEAVGIAVEQASREATRAPAALA</sequence>
<organism evidence="2 3">
    <name type="scientific">Streptomyces daqingensis</name>
    <dbReference type="NCBI Taxonomy" id="1472640"/>
    <lineage>
        <taxon>Bacteria</taxon>
        <taxon>Bacillati</taxon>
        <taxon>Actinomycetota</taxon>
        <taxon>Actinomycetes</taxon>
        <taxon>Kitasatosporales</taxon>
        <taxon>Streptomycetaceae</taxon>
        <taxon>Streptomyces</taxon>
    </lineage>
</organism>
<keyword evidence="3" id="KW-1185">Reference proteome</keyword>
<feature type="compositionally biased region" description="Gly residues" evidence="1">
    <location>
        <begin position="39"/>
        <end position="48"/>
    </location>
</feature>
<dbReference type="EMBL" id="BMMP01000005">
    <property type="protein sequence ID" value="GGO47030.1"/>
    <property type="molecule type" value="Genomic_DNA"/>
</dbReference>